<organism evidence="2 3">
    <name type="scientific">Pseudoxanthomonas winnipegensis</name>
    <dbReference type="NCBI Taxonomy" id="2480810"/>
    <lineage>
        <taxon>Bacteria</taxon>
        <taxon>Pseudomonadati</taxon>
        <taxon>Pseudomonadota</taxon>
        <taxon>Gammaproteobacteria</taxon>
        <taxon>Lysobacterales</taxon>
        <taxon>Lysobacteraceae</taxon>
        <taxon>Pseudoxanthomonas</taxon>
    </lineage>
</organism>
<protein>
    <submittedName>
        <fullName evidence="2">Uncharacterized protein</fullName>
    </submittedName>
</protein>
<evidence type="ECO:0000256" key="1">
    <source>
        <dbReference type="SAM" id="MobiDB-lite"/>
    </source>
</evidence>
<dbReference type="Proteomes" id="UP001234354">
    <property type="component" value="Unassembled WGS sequence"/>
</dbReference>
<reference evidence="2" key="1">
    <citation type="submission" date="2023-07" db="EMBL/GenBank/DDBJ databases">
        <title>Functional and genomic diversity of the sorghum phyllosphere microbiome.</title>
        <authorList>
            <person name="Shade A."/>
        </authorList>
    </citation>
    <scope>NUCLEOTIDE SEQUENCE</scope>
    <source>
        <strain evidence="2">SORGH_AS_0908</strain>
    </source>
</reference>
<feature type="region of interest" description="Disordered" evidence="1">
    <location>
        <begin position="1"/>
        <end position="38"/>
    </location>
</feature>
<proteinExistence type="predicted"/>
<dbReference type="AlphaFoldDB" id="A0AAW8G8E4"/>
<comment type="caution">
    <text evidence="2">The sequence shown here is derived from an EMBL/GenBank/DDBJ whole genome shotgun (WGS) entry which is preliminary data.</text>
</comment>
<sequence length="59" mass="6239">MQALADQRKSQSRQKPGVELAGKPFRSHKSAPSLAKQGRAGEGLAFEVAAAFAIACNKK</sequence>
<name>A0AAW8G8E4_9GAMM</name>
<dbReference type="RefSeq" id="WP_306995744.1">
    <property type="nucleotide sequence ID" value="NZ_JAUTBB010000001.1"/>
</dbReference>
<dbReference type="EMBL" id="JAUTBB010000001">
    <property type="protein sequence ID" value="MDQ1117986.1"/>
    <property type="molecule type" value="Genomic_DNA"/>
</dbReference>
<accession>A0AAW8G8E4</accession>
<evidence type="ECO:0000313" key="3">
    <source>
        <dbReference type="Proteomes" id="UP001234354"/>
    </source>
</evidence>
<evidence type="ECO:0000313" key="2">
    <source>
        <dbReference type="EMBL" id="MDQ1117986.1"/>
    </source>
</evidence>
<gene>
    <name evidence="2" type="ORF">QE383_000294</name>
</gene>